<feature type="transmembrane region" description="Helical" evidence="1">
    <location>
        <begin position="184"/>
        <end position="202"/>
    </location>
</feature>
<keyword evidence="1" id="KW-0472">Membrane</keyword>
<feature type="transmembrane region" description="Helical" evidence="1">
    <location>
        <begin position="7"/>
        <end position="25"/>
    </location>
</feature>
<feature type="transmembrane region" description="Helical" evidence="1">
    <location>
        <begin position="140"/>
        <end position="159"/>
    </location>
</feature>
<dbReference type="EMBL" id="DTHG01000004">
    <property type="protein sequence ID" value="HGW90958.1"/>
    <property type="molecule type" value="Genomic_DNA"/>
</dbReference>
<name>A0A7C4UF34_UNCW3</name>
<protein>
    <submittedName>
        <fullName evidence="2">Uncharacterized protein</fullName>
    </submittedName>
</protein>
<evidence type="ECO:0000313" key="2">
    <source>
        <dbReference type="EMBL" id="HGW90958.1"/>
    </source>
</evidence>
<keyword evidence="1" id="KW-1133">Transmembrane helix</keyword>
<comment type="caution">
    <text evidence="2">The sequence shown here is derived from an EMBL/GenBank/DDBJ whole genome shotgun (WGS) entry which is preliminary data.</text>
</comment>
<dbReference type="AlphaFoldDB" id="A0A7C4UF34"/>
<proteinExistence type="predicted"/>
<keyword evidence="1" id="KW-0812">Transmembrane</keyword>
<gene>
    <name evidence="2" type="ORF">ENV67_00240</name>
</gene>
<evidence type="ECO:0000256" key="1">
    <source>
        <dbReference type="SAM" id="Phobius"/>
    </source>
</evidence>
<reference evidence="2" key="1">
    <citation type="journal article" date="2020" name="mSystems">
        <title>Genome- and Community-Level Interaction Insights into Carbon Utilization and Element Cycling Functions of Hydrothermarchaeota in Hydrothermal Sediment.</title>
        <authorList>
            <person name="Zhou Z."/>
            <person name="Liu Y."/>
            <person name="Xu W."/>
            <person name="Pan J."/>
            <person name="Luo Z.H."/>
            <person name="Li M."/>
        </authorList>
    </citation>
    <scope>NUCLEOTIDE SEQUENCE [LARGE SCALE GENOMIC DNA]</scope>
    <source>
        <strain evidence="2">SpSt-780</strain>
    </source>
</reference>
<organism evidence="2">
    <name type="scientific">candidate division WOR-3 bacterium</name>
    <dbReference type="NCBI Taxonomy" id="2052148"/>
    <lineage>
        <taxon>Bacteria</taxon>
        <taxon>Bacteria division WOR-3</taxon>
    </lineage>
</organism>
<feature type="transmembrane region" description="Helical" evidence="1">
    <location>
        <begin position="110"/>
        <end position="128"/>
    </location>
</feature>
<feature type="transmembrane region" description="Helical" evidence="1">
    <location>
        <begin position="70"/>
        <end position="90"/>
    </location>
</feature>
<feature type="transmembrane region" description="Helical" evidence="1">
    <location>
        <begin position="37"/>
        <end position="58"/>
    </location>
</feature>
<accession>A0A7C4UF34</accession>
<sequence length="210" mass="23588">MLQRRIPLLITFLTGVIIVITFFIPHPPFGKLQDDALVWYSIILGFSMLIGVDSLLRFHYRRIARREKGFGFSFVFYAGFLACFITGIISEIKFGDAFAEGTSFRYLYDYILVPLQSTMFALLAFFVASASYRAFRARNFIATLLLITAVIVMLGRIPIGAKIPGITPLTDWILNYLQLGPARGIRIGIALGAISMSLRLILGIERTYLS</sequence>